<protein>
    <recommendedName>
        <fullName evidence="3">Glyoxalase</fullName>
    </recommendedName>
</protein>
<evidence type="ECO:0000313" key="1">
    <source>
        <dbReference type="EMBL" id="QSW90725.1"/>
    </source>
</evidence>
<accession>A0ABX7QHZ3</accession>
<evidence type="ECO:0008006" key="3">
    <source>
        <dbReference type="Google" id="ProtNLM"/>
    </source>
</evidence>
<dbReference type="RefSeq" id="WP_207297874.1">
    <property type="nucleotide sequence ID" value="NZ_CP071448.1"/>
</dbReference>
<evidence type="ECO:0000313" key="2">
    <source>
        <dbReference type="Proteomes" id="UP000663440"/>
    </source>
</evidence>
<dbReference type="EMBL" id="CP071448">
    <property type="protein sequence ID" value="QSW90725.1"/>
    <property type="molecule type" value="Genomic_DNA"/>
</dbReference>
<sequence>MKIEFEINNYQLSFINEMIADNLLEPSKATSKENRSFIYLMIEIANKLLKKAIDKRGVKKVFKLSLKYYEAVAVHQFLLLYIDYEQTEKRRVTREIIGIINQKLV</sequence>
<proteinExistence type="predicted"/>
<reference evidence="1 2" key="1">
    <citation type="submission" date="2021-03" db="EMBL/GenBank/DDBJ databases">
        <title>Flavobacterium kribbensis sp. nov, an endophytic bacteria, isolated from soybean.</title>
        <authorList>
            <person name="Lee J."/>
            <person name="Seo J."/>
        </authorList>
    </citation>
    <scope>NUCLEOTIDE SEQUENCE [LARGE SCALE GENOMIC DNA]</scope>
    <source>
        <strain evidence="1 2">BB8</strain>
    </source>
</reference>
<name>A0ABX7QHZ3_9FLAO</name>
<gene>
    <name evidence="1" type="ORF">J0383_07915</name>
</gene>
<dbReference type="Proteomes" id="UP000663440">
    <property type="component" value="Chromosome"/>
</dbReference>
<keyword evidence="2" id="KW-1185">Reference proteome</keyword>
<organism evidence="1 2">
    <name type="scientific">Flavobacterium endoglycinae</name>
    <dbReference type="NCBI Taxonomy" id="2816357"/>
    <lineage>
        <taxon>Bacteria</taxon>
        <taxon>Pseudomonadati</taxon>
        <taxon>Bacteroidota</taxon>
        <taxon>Flavobacteriia</taxon>
        <taxon>Flavobacteriales</taxon>
        <taxon>Flavobacteriaceae</taxon>
        <taxon>Flavobacterium</taxon>
    </lineage>
</organism>